<organism evidence="2 3">
    <name type="scientific">Pholiota conissans</name>
    <dbReference type="NCBI Taxonomy" id="109636"/>
    <lineage>
        <taxon>Eukaryota</taxon>
        <taxon>Fungi</taxon>
        <taxon>Dikarya</taxon>
        <taxon>Basidiomycota</taxon>
        <taxon>Agaricomycotina</taxon>
        <taxon>Agaricomycetes</taxon>
        <taxon>Agaricomycetidae</taxon>
        <taxon>Agaricales</taxon>
        <taxon>Agaricineae</taxon>
        <taxon>Strophariaceae</taxon>
        <taxon>Pholiota</taxon>
    </lineage>
</organism>
<name>A0A9P5YPZ5_9AGAR</name>
<protein>
    <submittedName>
        <fullName evidence="2">Uncharacterized protein</fullName>
    </submittedName>
</protein>
<keyword evidence="1" id="KW-0812">Transmembrane</keyword>
<keyword evidence="1" id="KW-1133">Transmembrane helix</keyword>
<comment type="caution">
    <text evidence="2">The sequence shown here is derived from an EMBL/GenBank/DDBJ whole genome shotgun (WGS) entry which is preliminary data.</text>
</comment>
<dbReference type="Proteomes" id="UP000807469">
    <property type="component" value="Unassembled WGS sequence"/>
</dbReference>
<feature type="transmembrane region" description="Helical" evidence="1">
    <location>
        <begin position="25"/>
        <end position="43"/>
    </location>
</feature>
<keyword evidence="3" id="KW-1185">Reference proteome</keyword>
<evidence type="ECO:0000256" key="1">
    <source>
        <dbReference type="SAM" id="Phobius"/>
    </source>
</evidence>
<evidence type="ECO:0000313" key="3">
    <source>
        <dbReference type="Proteomes" id="UP000807469"/>
    </source>
</evidence>
<proteinExistence type="predicted"/>
<dbReference type="EMBL" id="MU155484">
    <property type="protein sequence ID" value="KAF9472946.1"/>
    <property type="molecule type" value="Genomic_DNA"/>
</dbReference>
<dbReference type="AlphaFoldDB" id="A0A9P5YPZ5"/>
<gene>
    <name evidence="2" type="ORF">BDN70DRAFT_886405</name>
</gene>
<sequence>MTSRSVLSAYRPYHDRRLPNFQNPLLDVSLGLSTLGVFLYCLMRQREAKTHLFDSSKGALNSDRSNSFFASSLAICASKNYGPGLEKHTELG</sequence>
<evidence type="ECO:0000313" key="2">
    <source>
        <dbReference type="EMBL" id="KAF9472946.1"/>
    </source>
</evidence>
<accession>A0A9P5YPZ5</accession>
<keyword evidence="1" id="KW-0472">Membrane</keyword>
<reference evidence="2" key="1">
    <citation type="submission" date="2020-11" db="EMBL/GenBank/DDBJ databases">
        <authorList>
            <consortium name="DOE Joint Genome Institute"/>
            <person name="Ahrendt S."/>
            <person name="Riley R."/>
            <person name="Andreopoulos W."/>
            <person name="Labutti K."/>
            <person name="Pangilinan J."/>
            <person name="Ruiz-Duenas F.J."/>
            <person name="Barrasa J.M."/>
            <person name="Sanchez-Garcia M."/>
            <person name="Camarero S."/>
            <person name="Miyauchi S."/>
            <person name="Serrano A."/>
            <person name="Linde D."/>
            <person name="Babiker R."/>
            <person name="Drula E."/>
            <person name="Ayuso-Fernandez I."/>
            <person name="Pacheco R."/>
            <person name="Padilla G."/>
            <person name="Ferreira P."/>
            <person name="Barriuso J."/>
            <person name="Kellner H."/>
            <person name="Castanera R."/>
            <person name="Alfaro M."/>
            <person name="Ramirez L."/>
            <person name="Pisabarro A.G."/>
            <person name="Kuo A."/>
            <person name="Tritt A."/>
            <person name="Lipzen A."/>
            <person name="He G."/>
            <person name="Yan M."/>
            <person name="Ng V."/>
            <person name="Cullen D."/>
            <person name="Martin F."/>
            <person name="Rosso M.-N."/>
            <person name="Henrissat B."/>
            <person name="Hibbett D."/>
            <person name="Martinez A.T."/>
            <person name="Grigoriev I.V."/>
        </authorList>
    </citation>
    <scope>NUCLEOTIDE SEQUENCE</scope>
    <source>
        <strain evidence="2">CIRM-BRFM 674</strain>
    </source>
</reference>